<gene>
    <name evidence="1" type="ORF">D7Z26_21775</name>
</gene>
<comment type="caution">
    <text evidence="1">The sequence shown here is derived from an EMBL/GenBank/DDBJ whole genome shotgun (WGS) entry which is preliminary data.</text>
</comment>
<keyword evidence="2" id="KW-1185">Reference proteome</keyword>
<reference evidence="1 2" key="1">
    <citation type="submission" date="2018-10" db="EMBL/GenBank/DDBJ databases">
        <title>Cohnella sp. M2MS4P-1, whole genome shotgun sequence.</title>
        <authorList>
            <person name="Tuo L."/>
        </authorList>
    </citation>
    <scope>NUCLEOTIDE SEQUENCE [LARGE SCALE GENOMIC DNA]</scope>
    <source>
        <strain evidence="1 2">M2MS4P-1</strain>
    </source>
</reference>
<dbReference type="AlphaFoldDB" id="A0A494XBD7"/>
<name>A0A494XBD7_9BACL</name>
<dbReference type="EMBL" id="RBZM01000010">
    <property type="protein sequence ID" value="RKP47848.1"/>
    <property type="molecule type" value="Genomic_DNA"/>
</dbReference>
<proteinExistence type="predicted"/>
<organism evidence="1 2">
    <name type="scientific">Cohnella endophytica</name>
    <dbReference type="NCBI Taxonomy" id="2419778"/>
    <lineage>
        <taxon>Bacteria</taxon>
        <taxon>Bacillati</taxon>
        <taxon>Bacillota</taxon>
        <taxon>Bacilli</taxon>
        <taxon>Bacillales</taxon>
        <taxon>Paenibacillaceae</taxon>
        <taxon>Cohnella</taxon>
    </lineage>
</organism>
<protein>
    <submittedName>
        <fullName evidence="1">Uncharacterized protein</fullName>
    </submittedName>
</protein>
<dbReference type="Proteomes" id="UP000282076">
    <property type="component" value="Unassembled WGS sequence"/>
</dbReference>
<sequence length="101" mass="12039">MTERTKEELFEEYSRLEEQETRLFLQIETCEKCVSGILGQLYLHGDKIDLLTIEDVLTLVHNKEQEFRTELLHLQLTKMMVSFRHSKAIGENRPLEDRDEE</sequence>
<evidence type="ECO:0000313" key="2">
    <source>
        <dbReference type="Proteomes" id="UP000282076"/>
    </source>
</evidence>
<accession>A0A494XBD7</accession>
<evidence type="ECO:0000313" key="1">
    <source>
        <dbReference type="EMBL" id="RKP47848.1"/>
    </source>
</evidence>